<dbReference type="EMBL" id="JACSPQ010000001">
    <property type="protein sequence ID" value="MBD8001664.1"/>
    <property type="molecule type" value="Genomic_DNA"/>
</dbReference>
<protein>
    <submittedName>
        <fullName evidence="1">Uncharacterized protein</fullName>
    </submittedName>
</protein>
<reference evidence="1 2" key="1">
    <citation type="submission" date="2020-08" db="EMBL/GenBank/DDBJ databases">
        <title>A Genomic Blueprint of the Chicken Gut Microbiome.</title>
        <authorList>
            <person name="Gilroy R."/>
            <person name="Ravi A."/>
            <person name="Getino M."/>
            <person name="Pursley I."/>
            <person name="Horton D.L."/>
            <person name="Alikhan N.-F."/>
            <person name="Baker D."/>
            <person name="Gharbi K."/>
            <person name="Hall N."/>
            <person name="Watson M."/>
            <person name="Adriaenssens E.M."/>
            <person name="Foster-Nyarko E."/>
            <person name="Jarju S."/>
            <person name="Secka A."/>
            <person name="Antonio M."/>
            <person name="Oren A."/>
            <person name="Chaudhuri R."/>
            <person name="La Ragione R.M."/>
            <person name="Hildebrand F."/>
            <person name="Pallen M.J."/>
        </authorList>
    </citation>
    <scope>NUCLEOTIDE SEQUENCE [LARGE SCALE GENOMIC DNA]</scope>
    <source>
        <strain evidence="1 2">Sa1YUN3</strain>
    </source>
</reference>
<name>A0ABR8VA54_9BACT</name>
<keyword evidence="2" id="KW-1185">Reference proteome</keyword>
<dbReference type="Proteomes" id="UP000616346">
    <property type="component" value="Unassembled WGS sequence"/>
</dbReference>
<organism evidence="1 2">
    <name type="scientific">Phocaeicola faecium</name>
    <dbReference type="NCBI Taxonomy" id="2762213"/>
    <lineage>
        <taxon>Bacteria</taxon>
        <taxon>Pseudomonadati</taxon>
        <taxon>Bacteroidota</taxon>
        <taxon>Bacteroidia</taxon>
        <taxon>Bacteroidales</taxon>
        <taxon>Bacteroidaceae</taxon>
        <taxon>Phocaeicola</taxon>
    </lineage>
</organism>
<dbReference type="RefSeq" id="WP_191709799.1">
    <property type="nucleotide sequence ID" value="NZ_JACSPQ010000001.1"/>
</dbReference>
<gene>
    <name evidence="1" type="ORF">H9626_05445</name>
</gene>
<evidence type="ECO:0000313" key="1">
    <source>
        <dbReference type="EMBL" id="MBD8001664.1"/>
    </source>
</evidence>
<accession>A0ABR8VA54</accession>
<comment type="caution">
    <text evidence="1">The sequence shown here is derived from an EMBL/GenBank/DDBJ whole genome shotgun (WGS) entry which is preliminary data.</text>
</comment>
<proteinExistence type="predicted"/>
<sequence length="45" mass="5492">MNIREVDKKIKIEDKKVYTDEKAKDLPIFCLQNFVMEKRYLAEEE</sequence>
<evidence type="ECO:0000313" key="2">
    <source>
        <dbReference type="Proteomes" id="UP000616346"/>
    </source>
</evidence>